<dbReference type="AlphaFoldDB" id="A0AAN6UJ87"/>
<protein>
    <recommendedName>
        <fullName evidence="2">Ecp2 effector protein-like domain-containing protein</fullName>
    </recommendedName>
</protein>
<evidence type="ECO:0000259" key="2">
    <source>
        <dbReference type="Pfam" id="PF14856"/>
    </source>
</evidence>
<dbReference type="Pfam" id="PF14856">
    <property type="entry name" value="Hce2"/>
    <property type="match status" value="1"/>
</dbReference>
<keyword evidence="1" id="KW-0732">Signal</keyword>
<evidence type="ECO:0000313" key="3">
    <source>
        <dbReference type="EMBL" id="KAK4133905.1"/>
    </source>
</evidence>
<accession>A0AAN6UJ87</accession>
<reference evidence="3" key="2">
    <citation type="submission" date="2023-05" db="EMBL/GenBank/DDBJ databases">
        <authorList>
            <consortium name="Lawrence Berkeley National Laboratory"/>
            <person name="Steindorff A."/>
            <person name="Hensen N."/>
            <person name="Bonometti L."/>
            <person name="Westerberg I."/>
            <person name="Brannstrom I.O."/>
            <person name="Guillou S."/>
            <person name="Cros-Aarteil S."/>
            <person name="Calhoun S."/>
            <person name="Haridas S."/>
            <person name="Kuo A."/>
            <person name="Mondo S."/>
            <person name="Pangilinan J."/>
            <person name="Riley R."/>
            <person name="Labutti K."/>
            <person name="Andreopoulos B."/>
            <person name="Lipzen A."/>
            <person name="Chen C."/>
            <person name="Yanf M."/>
            <person name="Daum C."/>
            <person name="Ng V."/>
            <person name="Clum A."/>
            <person name="Ohm R."/>
            <person name="Martin F."/>
            <person name="Silar P."/>
            <person name="Natvig D."/>
            <person name="Lalanne C."/>
            <person name="Gautier V."/>
            <person name="Ament-Velasquez S.L."/>
            <person name="Kruys A."/>
            <person name="Hutchinson M.I."/>
            <person name="Powell A.J."/>
            <person name="Barry K."/>
            <person name="Miller A.N."/>
            <person name="Grigoriev I.V."/>
            <person name="Debuchy R."/>
            <person name="Gladieux P."/>
            <person name="Thoren M.H."/>
            <person name="Johannesson H."/>
        </authorList>
    </citation>
    <scope>NUCLEOTIDE SEQUENCE</scope>
    <source>
        <strain evidence="3">CBS 123565</strain>
    </source>
</reference>
<reference evidence="3" key="1">
    <citation type="journal article" date="2023" name="Mol. Phylogenet. Evol.">
        <title>Genome-scale phylogeny and comparative genomics of the fungal order Sordariales.</title>
        <authorList>
            <person name="Hensen N."/>
            <person name="Bonometti L."/>
            <person name="Westerberg I."/>
            <person name="Brannstrom I.O."/>
            <person name="Guillou S."/>
            <person name="Cros-Aarteil S."/>
            <person name="Calhoun S."/>
            <person name="Haridas S."/>
            <person name="Kuo A."/>
            <person name="Mondo S."/>
            <person name="Pangilinan J."/>
            <person name="Riley R."/>
            <person name="LaButti K."/>
            <person name="Andreopoulos B."/>
            <person name="Lipzen A."/>
            <person name="Chen C."/>
            <person name="Yan M."/>
            <person name="Daum C."/>
            <person name="Ng V."/>
            <person name="Clum A."/>
            <person name="Steindorff A."/>
            <person name="Ohm R.A."/>
            <person name="Martin F."/>
            <person name="Silar P."/>
            <person name="Natvig D.O."/>
            <person name="Lalanne C."/>
            <person name="Gautier V."/>
            <person name="Ament-Velasquez S.L."/>
            <person name="Kruys A."/>
            <person name="Hutchinson M.I."/>
            <person name="Powell A.J."/>
            <person name="Barry K."/>
            <person name="Miller A.N."/>
            <person name="Grigoriev I.V."/>
            <person name="Debuchy R."/>
            <person name="Gladieux P."/>
            <person name="Hiltunen Thoren M."/>
            <person name="Johannesson H."/>
        </authorList>
    </citation>
    <scope>NUCLEOTIDE SEQUENCE</scope>
    <source>
        <strain evidence="3">CBS 123565</strain>
    </source>
</reference>
<organism evidence="3 4">
    <name type="scientific">Trichocladium antarcticum</name>
    <dbReference type="NCBI Taxonomy" id="1450529"/>
    <lineage>
        <taxon>Eukaryota</taxon>
        <taxon>Fungi</taxon>
        <taxon>Dikarya</taxon>
        <taxon>Ascomycota</taxon>
        <taxon>Pezizomycotina</taxon>
        <taxon>Sordariomycetes</taxon>
        <taxon>Sordariomycetidae</taxon>
        <taxon>Sordariales</taxon>
        <taxon>Chaetomiaceae</taxon>
        <taxon>Trichocladium</taxon>
    </lineage>
</organism>
<feature type="signal peptide" evidence="1">
    <location>
        <begin position="1"/>
        <end position="21"/>
    </location>
</feature>
<gene>
    <name evidence="3" type="ORF">BT67DRAFT_477604</name>
</gene>
<evidence type="ECO:0000313" key="4">
    <source>
        <dbReference type="Proteomes" id="UP001304895"/>
    </source>
</evidence>
<feature type="domain" description="Ecp2 effector protein-like" evidence="2">
    <location>
        <begin position="48"/>
        <end position="136"/>
    </location>
</feature>
<feature type="chain" id="PRO_5042901654" description="Ecp2 effector protein-like domain-containing protein" evidence="1">
    <location>
        <begin position="22"/>
        <end position="180"/>
    </location>
</feature>
<keyword evidence="4" id="KW-1185">Reference proteome</keyword>
<sequence length="180" mass="19415">MPSPIHALVLALAALATTTLATPTPADYHHTATHSKRVTYHPSDRHDYCGEVAVARYTYGPAAPLITDCQAIPRAHPGPGYWSITPADTLAAGGDRWVRLATSGTCAFEVRAERRTGQGDKDLFEWNFGTNDLNFYSGRVGWGKEGKGDGREAVASTVGCITTRVGEGRWVDVGWRTTLA</sequence>
<dbReference type="InterPro" id="IPR029226">
    <property type="entry name" value="Ecp2-like"/>
</dbReference>
<evidence type="ECO:0000256" key="1">
    <source>
        <dbReference type="SAM" id="SignalP"/>
    </source>
</evidence>
<proteinExistence type="predicted"/>
<comment type="caution">
    <text evidence="3">The sequence shown here is derived from an EMBL/GenBank/DDBJ whole genome shotgun (WGS) entry which is preliminary data.</text>
</comment>
<dbReference type="EMBL" id="MU853410">
    <property type="protein sequence ID" value="KAK4133905.1"/>
    <property type="molecule type" value="Genomic_DNA"/>
</dbReference>
<dbReference type="Proteomes" id="UP001304895">
    <property type="component" value="Unassembled WGS sequence"/>
</dbReference>
<name>A0AAN6UJ87_9PEZI</name>